<name>E6SLF1_THEM7</name>
<accession>E6SLF1</accession>
<dbReference type="InterPro" id="IPR012997">
    <property type="entry name" value="RplA"/>
</dbReference>
<reference evidence="7 8" key="1">
    <citation type="journal article" date="2010" name="Stand. Genomic Sci.">
        <title>Complete genome sequence of Thermaerobacter marianensis type strain (7p75a).</title>
        <authorList>
            <person name="Han C."/>
            <person name="Gu W."/>
            <person name="Zhang X."/>
            <person name="Lapidus A."/>
            <person name="Nolan M."/>
            <person name="Copeland A."/>
            <person name="Lucas S."/>
            <person name="Del Rio T.G."/>
            <person name="Tice H."/>
            <person name="Cheng J.F."/>
            <person name="Tapia R."/>
            <person name="Goodwin L."/>
            <person name="Pitluck S."/>
            <person name="Pagani I."/>
            <person name="Ivanova N."/>
            <person name="Mavromatis K."/>
            <person name="Mikhailova N."/>
            <person name="Pati A."/>
            <person name="Chen A."/>
            <person name="Palaniappan K."/>
            <person name="Land M."/>
            <person name="Hauser L."/>
            <person name="Chang Y.J."/>
            <person name="Jeffries C.D."/>
            <person name="Schneider S."/>
            <person name="Rohde M."/>
            <person name="Goker M."/>
            <person name="Pukall R."/>
            <person name="Woyke T."/>
            <person name="Bristow J."/>
            <person name="Eisen J.A."/>
            <person name="Markowitz V."/>
            <person name="Hugenholtz P."/>
            <person name="Kyrpides N.C."/>
            <person name="Klenk H.P."/>
            <person name="Detter J.C."/>
        </authorList>
    </citation>
    <scope>NUCLEOTIDE SEQUENCE [LARGE SCALE GENOMIC DNA]</scope>
    <source>
        <strain evidence="8">ATCC 700841 / DSM 12885 / JCM 10246 / 7p75a</strain>
    </source>
</reference>
<feature type="region of interest" description="Disordered" evidence="5">
    <location>
        <begin position="28"/>
        <end position="49"/>
    </location>
</feature>
<keyword evidence="1 3" id="KW-0456">Lyase</keyword>
<organism evidence="7 8">
    <name type="scientific">Thermaerobacter marianensis (strain ATCC 700841 / DSM 12885 / JCM 10246 / 7p75a)</name>
    <dbReference type="NCBI Taxonomy" id="644966"/>
    <lineage>
        <taxon>Bacteria</taxon>
        <taxon>Bacillati</taxon>
        <taxon>Bacillota</taxon>
        <taxon>Clostridia</taxon>
        <taxon>Eubacteriales</taxon>
        <taxon>Clostridiales Family XVII. Incertae Sedis</taxon>
        <taxon>Thermaerobacter</taxon>
    </lineage>
</organism>
<dbReference type="GO" id="GO:0000270">
    <property type="term" value="P:peptidoglycan metabolic process"/>
    <property type="evidence" value="ECO:0007669"/>
    <property type="project" value="UniProtKB-UniRule"/>
</dbReference>
<keyword evidence="2 3" id="KW-0961">Cell wall biogenesis/degradation</keyword>
<dbReference type="Pfam" id="PF03330">
    <property type="entry name" value="DPBB_1"/>
    <property type="match status" value="1"/>
</dbReference>
<reference evidence="8" key="2">
    <citation type="journal article" date="2010" name="Stand. Genomic Sci.">
        <title>Complete genome sequence of Thermaerobacter marianensis type strain (7p75aT).</title>
        <authorList>
            <person name="Han C."/>
            <person name="Gu W."/>
            <person name="Zhang X."/>
            <person name="Lapidus A."/>
            <person name="Nolan M."/>
            <person name="Copeland A."/>
            <person name="Lucas S."/>
            <person name="Glavina Del Rio T."/>
            <person name="Tice H."/>
            <person name="Cheng J."/>
            <person name="Tapia R."/>
            <person name="Goodwin L."/>
            <person name="Pitluck S."/>
            <person name="Pagani I."/>
            <person name="Ivanova N."/>
            <person name="Mavromatis K."/>
            <person name="Mikhailova N."/>
            <person name="Pati A."/>
            <person name="Chen A."/>
            <person name="Palaniappan K."/>
            <person name="Land M."/>
            <person name="Hauser L."/>
            <person name="Chang Y."/>
            <person name="Jeffries C."/>
            <person name="Schneider S."/>
            <person name="Rohde M."/>
            <person name="Goker M."/>
            <person name="Pukall R."/>
            <person name="Woyke T."/>
            <person name="Bristow J."/>
            <person name="Eisen J."/>
            <person name="Markowitz V."/>
            <person name="Hugenholtz P."/>
            <person name="Kyrpides N."/>
            <person name="Klenk H."/>
            <person name="Detter J."/>
        </authorList>
    </citation>
    <scope>NUCLEOTIDE SEQUENCE [LARGE SCALE GENOMIC DNA]</scope>
    <source>
        <strain evidence="8">ATCC 700841 / DSM 12885 / JCM 10246 / 7p75a</strain>
    </source>
</reference>
<dbReference type="SUPFAM" id="SSF50685">
    <property type="entry name" value="Barwin-like endoglucanases"/>
    <property type="match status" value="1"/>
</dbReference>
<feature type="region of interest" description="Disordered" evidence="5">
    <location>
        <begin position="220"/>
        <end position="316"/>
    </location>
</feature>
<evidence type="ECO:0000313" key="7">
    <source>
        <dbReference type="EMBL" id="ADU52393.1"/>
    </source>
</evidence>
<feature type="domain" description="RlpA-like protein double-psi beta-barrel" evidence="6">
    <location>
        <begin position="325"/>
        <end position="410"/>
    </location>
</feature>
<dbReference type="GO" id="GO:0008932">
    <property type="term" value="F:lytic endotransglycosylase activity"/>
    <property type="evidence" value="ECO:0007669"/>
    <property type="project" value="UniProtKB-UniRule"/>
</dbReference>
<evidence type="ECO:0000256" key="3">
    <source>
        <dbReference type="HAMAP-Rule" id="MF_02071"/>
    </source>
</evidence>
<dbReference type="GO" id="GO:0071555">
    <property type="term" value="P:cell wall organization"/>
    <property type="evidence" value="ECO:0007669"/>
    <property type="project" value="UniProtKB-KW"/>
</dbReference>
<comment type="function">
    <text evidence="3">Lytic transglycosylase with a strong preference for naked glycan strands that lack stem peptides.</text>
</comment>
<dbReference type="Gene3D" id="2.40.40.10">
    <property type="entry name" value="RlpA-like domain"/>
    <property type="match status" value="1"/>
</dbReference>
<dbReference type="EC" id="4.2.2.-" evidence="3"/>
<feature type="region of interest" description="Disordered" evidence="5">
    <location>
        <begin position="165"/>
        <end position="203"/>
    </location>
</feature>
<dbReference type="AlphaFoldDB" id="E6SLF1"/>
<dbReference type="Proteomes" id="UP000008915">
    <property type="component" value="Chromosome"/>
</dbReference>
<proteinExistence type="inferred from homology"/>
<dbReference type="InterPro" id="IPR009009">
    <property type="entry name" value="RlpA-like_DPBB"/>
</dbReference>
<dbReference type="PANTHER" id="PTHR34183">
    <property type="entry name" value="ENDOLYTIC PEPTIDOGLYCAN TRANSGLYCOSYLASE RLPA"/>
    <property type="match status" value="1"/>
</dbReference>
<keyword evidence="8" id="KW-1185">Reference proteome</keyword>
<dbReference type="CDD" id="cd22268">
    <property type="entry name" value="DPBB_RlpA-like"/>
    <property type="match status" value="1"/>
</dbReference>
<comment type="similarity">
    <text evidence="3 4">Belongs to the RlpA family.</text>
</comment>
<dbReference type="RefSeq" id="WP_013496688.1">
    <property type="nucleotide sequence ID" value="NC_014831.1"/>
</dbReference>
<dbReference type="HAMAP" id="MF_02071">
    <property type="entry name" value="RlpA"/>
    <property type="match status" value="1"/>
</dbReference>
<protein>
    <recommendedName>
        <fullName evidence="3">Probable endolytic peptidoglycan transglycosylase RlpA</fullName>
        <ecNumber evidence="3">4.2.2.-</ecNumber>
    </recommendedName>
</protein>
<sequence length="417" mass="41687" precursor="true">MRTARALGRAARAALFLLAMGAAAGGAWPAAGAPPRPSPQGPVVAATAGGPWASSWTQQVQRLGDFAAFLATDTRSQWQEAAGDLARWSRQALPRLEEALAAARDVVAASAEASAPVWRQLRDRLGGWWPPDLPGADLPGTAWPPADPSALGSPAAVAGDAAGFADAAADEPGRPAVEPGPPAGAAPGMGRGTARPPASGIAGGGGDVAVPALVAGAATAPGEPSRLRQAAPGPVPAAAQDAAKPLSPAAAGAERDGPSSAGGGDAAPGHGGEAAGDAARSSQDGHRARDTNGELDETPAPAGGEQVPAPAAGEEADGRWIPAVASWYGPGFYGRPTASGEIFTGREMTAAHRTMPFGTVLLVTYPETGRSVQVRINDRGPFVEGRDLDLSEAAAEALGMVSAGVVRVFYRVLRWGG</sequence>
<feature type="chain" id="PRO_5039772405" description="Probable endolytic peptidoglycan transglycosylase RlpA" evidence="3">
    <location>
        <begin position="25"/>
        <end position="417"/>
    </location>
</feature>
<evidence type="ECO:0000259" key="6">
    <source>
        <dbReference type="Pfam" id="PF03330"/>
    </source>
</evidence>
<feature type="compositionally biased region" description="Low complexity" evidence="5">
    <location>
        <begin position="230"/>
        <end position="252"/>
    </location>
</feature>
<feature type="compositionally biased region" description="Gly residues" evidence="5">
    <location>
        <begin position="260"/>
        <end position="274"/>
    </location>
</feature>
<evidence type="ECO:0000256" key="4">
    <source>
        <dbReference type="RuleBase" id="RU003495"/>
    </source>
</evidence>
<feature type="compositionally biased region" description="Basic and acidic residues" evidence="5">
    <location>
        <begin position="283"/>
        <end position="292"/>
    </location>
</feature>
<dbReference type="eggNOG" id="COG0797">
    <property type="taxonomic scope" value="Bacteria"/>
</dbReference>
<dbReference type="NCBIfam" id="TIGR00413">
    <property type="entry name" value="rlpA"/>
    <property type="match status" value="1"/>
</dbReference>
<dbReference type="InterPro" id="IPR034718">
    <property type="entry name" value="RlpA"/>
</dbReference>
<evidence type="ECO:0000256" key="5">
    <source>
        <dbReference type="SAM" id="MobiDB-lite"/>
    </source>
</evidence>
<evidence type="ECO:0000256" key="2">
    <source>
        <dbReference type="ARBA" id="ARBA00023316"/>
    </source>
</evidence>
<keyword evidence="7" id="KW-0449">Lipoprotein</keyword>
<keyword evidence="3" id="KW-0732">Signal</keyword>
<dbReference type="HOGENOM" id="CLU_658774_0_0_9"/>
<dbReference type="KEGG" id="tmr:Tmar_2316"/>
<evidence type="ECO:0000256" key="1">
    <source>
        <dbReference type="ARBA" id="ARBA00023239"/>
    </source>
</evidence>
<dbReference type="InterPro" id="IPR036908">
    <property type="entry name" value="RlpA-like_sf"/>
</dbReference>
<evidence type="ECO:0000313" key="8">
    <source>
        <dbReference type="Proteomes" id="UP000008915"/>
    </source>
</evidence>
<feature type="signal peptide" evidence="3">
    <location>
        <begin position="1"/>
        <end position="24"/>
    </location>
</feature>
<dbReference type="PANTHER" id="PTHR34183:SF1">
    <property type="entry name" value="ENDOLYTIC PEPTIDOGLYCAN TRANSGLYCOSYLASE RLPA"/>
    <property type="match status" value="1"/>
</dbReference>
<dbReference type="EMBL" id="CP002344">
    <property type="protein sequence ID" value="ADU52393.1"/>
    <property type="molecule type" value="Genomic_DNA"/>
</dbReference>
<gene>
    <name evidence="3" type="primary">rlpA</name>
    <name evidence="7" type="ordered locus">Tmar_2316</name>
</gene>
<feature type="compositionally biased region" description="Low complexity" evidence="5">
    <location>
        <begin position="185"/>
        <end position="200"/>
    </location>
</feature>